<dbReference type="RefSeq" id="WP_339101775.1">
    <property type="nucleotide sequence ID" value="NZ_CP147247.1"/>
</dbReference>
<dbReference type="InterPro" id="IPR027994">
    <property type="entry name" value="WxL_dom"/>
</dbReference>
<evidence type="ECO:0000259" key="2">
    <source>
        <dbReference type="Pfam" id="PF13731"/>
    </source>
</evidence>
<gene>
    <name evidence="3" type="ORF">A5888_003715</name>
</gene>
<feature type="signal peptide" evidence="1">
    <location>
        <begin position="1"/>
        <end position="21"/>
    </location>
</feature>
<dbReference type="AlphaFoldDB" id="A0AAQ3Y039"/>
<dbReference type="Proteomes" id="UP000195141">
    <property type="component" value="Chromosome"/>
</dbReference>
<accession>A0AAQ3Y039</accession>
<keyword evidence="4" id="KW-1185">Reference proteome</keyword>
<proteinExistence type="predicted"/>
<evidence type="ECO:0000313" key="3">
    <source>
        <dbReference type="EMBL" id="WYJ91942.1"/>
    </source>
</evidence>
<organism evidence="3 4">
    <name type="scientific">Candidatus Enterococcus clewellii</name>
    <dbReference type="NCBI Taxonomy" id="1834193"/>
    <lineage>
        <taxon>Bacteria</taxon>
        <taxon>Bacillati</taxon>
        <taxon>Bacillota</taxon>
        <taxon>Bacilli</taxon>
        <taxon>Lactobacillales</taxon>
        <taxon>Enterococcaceae</taxon>
        <taxon>Enterococcus</taxon>
    </lineage>
</organism>
<sequence length="244" mass="25650">MKNTHKLCGAALLAVIGFAVAAPSATQADWKGDGIVEFEKDTTPDTITPPDTDGPVLPYPPVNPDPADLKIVAVTPLDFEKHAILTDGSDQTYTVKAFNDAAFGDMENFVEFKDVRSVDENTYKIEAELTTQFANGSSVLTGSSIKYNNVRVSTNGSAGAIALAPEGVVTSPAALELGNKVTFLDNTSTTKGFGQYKLAFGQRGLAATDAGSPEQSVKLNVLGTNAKKVGTYKAEITWSITAAP</sequence>
<reference evidence="3" key="2">
    <citation type="submission" date="2024-03" db="EMBL/GenBank/DDBJ databases">
        <title>The Genome Sequence of Enterococcus sp. DIV0242b.</title>
        <authorList>
            <consortium name="The Broad Institute Genomics Platform"/>
            <consortium name="The Broad Institute Microbial Omics Core"/>
            <consortium name="The Broad Institute Genomic Center for Infectious Diseases"/>
            <person name="Earl A."/>
            <person name="Manson A."/>
            <person name="Gilmore M."/>
            <person name="Schwartman J."/>
            <person name="Shea T."/>
            <person name="Abouelleil A."/>
            <person name="Cao P."/>
            <person name="Chapman S."/>
            <person name="Cusick C."/>
            <person name="Young S."/>
            <person name="Neafsey D."/>
            <person name="Nusbaum C."/>
            <person name="Birren B."/>
        </authorList>
    </citation>
    <scope>NUCLEOTIDE SEQUENCE</scope>
    <source>
        <strain evidence="3">9E7_DIV0242</strain>
    </source>
</reference>
<dbReference type="Pfam" id="PF13731">
    <property type="entry name" value="WxL"/>
    <property type="match status" value="1"/>
</dbReference>
<dbReference type="EMBL" id="CP147247">
    <property type="protein sequence ID" value="WYJ91942.1"/>
    <property type="molecule type" value="Genomic_DNA"/>
</dbReference>
<feature type="domain" description="WxL" evidence="2">
    <location>
        <begin position="29"/>
        <end position="244"/>
    </location>
</feature>
<protein>
    <recommendedName>
        <fullName evidence="2">WxL domain-containing protein</fullName>
    </recommendedName>
</protein>
<name>A0AAQ3Y039_9ENTE</name>
<reference evidence="3" key="1">
    <citation type="submission" date="2017-05" db="EMBL/GenBank/DDBJ databases">
        <authorList>
            <consortium name="The Broad Institute Genomics Platform"/>
            <consortium name="The Broad Institute Genomic Center for Infectious Diseases"/>
            <person name="Earl A."/>
            <person name="Manson A."/>
            <person name="Schwartman J."/>
            <person name="Gilmore M."/>
            <person name="Abouelleil A."/>
            <person name="Cao P."/>
            <person name="Chapman S."/>
            <person name="Cusick C."/>
            <person name="Shea T."/>
            <person name="Young S."/>
            <person name="Neafsey D."/>
            <person name="Nusbaum C."/>
            <person name="Birren B."/>
        </authorList>
    </citation>
    <scope>NUCLEOTIDE SEQUENCE</scope>
    <source>
        <strain evidence="3">9E7_DIV0242</strain>
    </source>
</reference>
<keyword evidence="1" id="KW-0732">Signal</keyword>
<evidence type="ECO:0000256" key="1">
    <source>
        <dbReference type="SAM" id="SignalP"/>
    </source>
</evidence>
<feature type="chain" id="PRO_5042936562" description="WxL domain-containing protein" evidence="1">
    <location>
        <begin position="22"/>
        <end position="244"/>
    </location>
</feature>
<evidence type="ECO:0000313" key="4">
    <source>
        <dbReference type="Proteomes" id="UP000195141"/>
    </source>
</evidence>